<evidence type="ECO:0000313" key="2">
    <source>
        <dbReference type="EMBL" id="GAA0447825.1"/>
    </source>
</evidence>
<protein>
    <submittedName>
        <fullName evidence="2">Uncharacterized protein</fullName>
    </submittedName>
</protein>
<gene>
    <name evidence="2" type="ORF">GCM10009544_08280</name>
</gene>
<dbReference type="EMBL" id="BAAAHB010000004">
    <property type="protein sequence ID" value="GAA0447825.1"/>
    <property type="molecule type" value="Genomic_DNA"/>
</dbReference>
<evidence type="ECO:0000313" key="3">
    <source>
        <dbReference type="Proteomes" id="UP001499895"/>
    </source>
</evidence>
<keyword evidence="3" id="KW-1185">Reference proteome</keyword>
<reference evidence="2 3" key="1">
    <citation type="journal article" date="2019" name="Int. J. Syst. Evol. Microbiol.">
        <title>The Global Catalogue of Microorganisms (GCM) 10K type strain sequencing project: providing services to taxonomists for standard genome sequencing and annotation.</title>
        <authorList>
            <consortium name="The Broad Institute Genomics Platform"/>
            <consortium name="The Broad Institute Genome Sequencing Center for Infectious Disease"/>
            <person name="Wu L."/>
            <person name="Ma J."/>
        </authorList>
    </citation>
    <scope>NUCLEOTIDE SEQUENCE [LARGE SCALE GENOMIC DNA]</scope>
    <source>
        <strain evidence="2 3">JCM 10649</strain>
    </source>
</reference>
<evidence type="ECO:0000256" key="1">
    <source>
        <dbReference type="SAM" id="MobiDB-lite"/>
    </source>
</evidence>
<organism evidence="2 3">
    <name type="scientific">Streptomyces stramineus</name>
    <dbReference type="NCBI Taxonomy" id="173861"/>
    <lineage>
        <taxon>Bacteria</taxon>
        <taxon>Bacillati</taxon>
        <taxon>Actinomycetota</taxon>
        <taxon>Actinomycetes</taxon>
        <taxon>Kitasatosporales</taxon>
        <taxon>Streptomycetaceae</taxon>
        <taxon>Streptomyces</taxon>
    </lineage>
</organism>
<accession>A0ABN0ZHU0</accession>
<name>A0ABN0ZHU0_9ACTN</name>
<sequence>MRVVTAVRVVRRHTAVRVSPGGHEARTDLVLRAESGEPGRWRLAVRPADGAGADPAGRARTAWRVLAEKARPVLRGDGLLVEAGRTGTEIVCDGRTVLSHSRAYLLVRDGDHVLHLAAGPAPEDALPWVLAAGPDEIRADTPVLLGPSALLALAAAAREERGGTAPDRTEPPAPSPYPPHDLPLPPAGPGGIGRTRADLDRARELLGDPLLWLAPHGTFGERAAGDLPDAGAGRLPGTAPPPRALIIDSLAPRARSAAGTLDWSAAYRVSDSSGTGRGTGPLRLRGAPGELLAAGGARCGPRRPGLGRDPIGRARYRLTPTVITSLHAGRVFVP</sequence>
<feature type="compositionally biased region" description="Basic and acidic residues" evidence="1">
    <location>
        <begin position="158"/>
        <end position="170"/>
    </location>
</feature>
<dbReference type="Proteomes" id="UP001499895">
    <property type="component" value="Unassembled WGS sequence"/>
</dbReference>
<feature type="region of interest" description="Disordered" evidence="1">
    <location>
        <begin position="158"/>
        <end position="195"/>
    </location>
</feature>
<comment type="caution">
    <text evidence="2">The sequence shown here is derived from an EMBL/GenBank/DDBJ whole genome shotgun (WGS) entry which is preliminary data.</text>
</comment>
<feature type="compositionally biased region" description="Pro residues" evidence="1">
    <location>
        <begin position="171"/>
        <end position="188"/>
    </location>
</feature>
<proteinExistence type="predicted"/>